<evidence type="ECO:0000313" key="2">
    <source>
        <dbReference type="Proteomes" id="UP000198598"/>
    </source>
</evidence>
<dbReference type="CDD" id="cd04301">
    <property type="entry name" value="NAT_SF"/>
    <property type="match status" value="1"/>
</dbReference>
<dbReference type="InterPro" id="IPR016181">
    <property type="entry name" value="Acyl_CoA_acyltransferase"/>
</dbReference>
<protein>
    <recommendedName>
        <fullName evidence="3">N-acetyltransferase domain-containing protein</fullName>
    </recommendedName>
</protein>
<name>A0A1I2GHW5_9BACT</name>
<dbReference type="Proteomes" id="UP000198598">
    <property type="component" value="Unassembled WGS sequence"/>
</dbReference>
<dbReference type="STRING" id="662367.SAMN05216167_13220"/>
<dbReference type="EMBL" id="FOLQ01000032">
    <property type="protein sequence ID" value="SFF16457.1"/>
    <property type="molecule type" value="Genomic_DNA"/>
</dbReference>
<organism evidence="1 2">
    <name type="scientific">Spirosoma endophyticum</name>
    <dbReference type="NCBI Taxonomy" id="662367"/>
    <lineage>
        <taxon>Bacteria</taxon>
        <taxon>Pseudomonadati</taxon>
        <taxon>Bacteroidota</taxon>
        <taxon>Cytophagia</taxon>
        <taxon>Cytophagales</taxon>
        <taxon>Cytophagaceae</taxon>
        <taxon>Spirosoma</taxon>
    </lineage>
</organism>
<reference evidence="1 2" key="1">
    <citation type="submission" date="2016-10" db="EMBL/GenBank/DDBJ databases">
        <authorList>
            <person name="de Groot N.N."/>
        </authorList>
    </citation>
    <scope>NUCLEOTIDE SEQUENCE [LARGE SCALE GENOMIC DNA]</scope>
    <source>
        <strain evidence="1 2">DSM 26130</strain>
    </source>
</reference>
<dbReference type="Gene3D" id="3.40.630.30">
    <property type="match status" value="1"/>
</dbReference>
<sequence>MEYTVYLDAHNTSNYQHRFVLADQHNVEKGFAGGMLTNNGGETFFYLEFILIKSEADRQSDSRLGTKLLKEVESFAKDNGMDYISGEFGNYELYKSPEEAEKALTNFYGKNGYQFRHFPNSIKFFKKIN</sequence>
<dbReference type="RefSeq" id="WP_093834355.1">
    <property type="nucleotide sequence ID" value="NZ_FOLQ01000032.1"/>
</dbReference>
<dbReference type="AlphaFoldDB" id="A0A1I2GHW5"/>
<dbReference type="OrthoDB" id="9792929at2"/>
<proteinExistence type="predicted"/>
<dbReference type="SUPFAM" id="SSF55729">
    <property type="entry name" value="Acyl-CoA N-acyltransferases (Nat)"/>
    <property type="match status" value="1"/>
</dbReference>
<keyword evidence="2" id="KW-1185">Reference proteome</keyword>
<accession>A0A1I2GHW5</accession>
<evidence type="ECO:0000313" key="1">
    <source>
        <dbReference type="EMBL" id="SFF16457.1"/>
    </source>
</evidence>
<gene>
    <name evidence="1" type="ORF">SAMN05216167_13220</name>
</gene>
<evidence type="ECO:0008006" key="3">
    <source>
        <dbReference type="Google" id="ProtNLM"/>
    </source>
</evidence>